<feature type="compositionally biased region" description="Low complexity" evidence="4">
    <location>
        <begin position="148"/>
        <end position="160"/>
    </location>
</feature>
<evidence type="ECO:0000256" key="4">
    <source>
        <dbReference type="SAM" id="MobiDB-lite"/>
    </source>
</evidence>
<dbReference type="CDD" id="cd19531">
    <property type="entry name" value="LCL_NRPS-like"/>
    <property type="match status" value="1"/>
</dbReference>
<dbReference type="SUPFAM" id="SSF47336">
    <property type="entry name" value="ACP-like"/>
    <property type="match status" value="1"/>
</dbReference>
<accession>A0A433JE75</accession>
<dbReference type="InterPro" id="IPR000873">
    <property type="entry name" value="AMP-dep_synth/lig_dom"/>
</dbReference>
<dbReference type="InterPro" id="IPR020845">
    <property type="entry name" value="AMP-binding_CS"/>
</dbReference>
<feature type="domain" description="Carrier" evidence="5">
    <location>
        <begin position="535"/>
        <end position="610"/>
    </location>
</feature>
<dbReference type="GO" id="GO:0043041">
    <property type="term" value="P:amino acid activation for nonribosomal peptide biosynthetic process"/>
    <property type="evidence" value="ECO:0007669"/>
    <property type="project" value="TreeGrafter"/>
</dbReference>
<dbReference type="OrthoDB" id="9770470at2"/>
<dbReference type="AlphaFoldDB" id="A0A433JE75"/>
<evidence type="ECO:0000259" key="5">
    <source>
        <dbReference type="PROSITE" id="PS50075"/>
    </source>
</evidence>
<reference evidence="6 7" key="1">
    <citation type="submission" date="2018-12" db="EMBL/GenBank/DDBJ databases">
        <authorList>
            <person name="Yang Y."/>
        </authorList>
    </citation>
    <scope>NUCLEOTIDE SEQUENCE [LARGE SCALE GENOMIC DNA]</scope>
    <source>
        <strain evidence="6 7">GSF71</strain>
    </source>
</reference>
<dbReference type="Pfam" id="PF00501">
    <property type="entry name" value="AMP-binding"/>
    <property type="match status" value="1"/>
</dbReference>
<dbReference type="Pfam" id="PF13193">
    <property type="entry name" value="AMP-binding_C"/>
    <property type="match status" value="1"/>
</dbReference>
<dbReference type="CDD" id="cd05930">
    <property type="entry name" value="A_NRPS"/>
    <property type="match status" value="1"/>
</dbReference>
<dbReference type="Proteomes" id="UP000280346">
    <property type="component" value="Unassembled WGS sequence"/>
</dbReference>
<organism evidence="6 7">
    <name type="scientific">Azospirillum doebereinerae</name>
    <dbReference type="NCBI Taxonomy" id="92933"/>
    <lineage>
        <taxon>Bacteria</taxon>
        <taxon>Pseudomonadati</taxon>
        <taxon>Pseudomonadota</taxon>
        <taxon>Alphaproteobacteria</taxon>
        <taxon>Rhodospirillales</taxon>
        <taxon>Azospirillaceae</taxon>
        <taxon>Azospirillum</taxon>
    </lineage>
</organism>
<dbReference type="NCBIfam" id="TIGR01733">
    <property type="entry name" value="AA-adenyl-dom"/>
    <property type="match status" value="1"/>
</dbReference>
<proteinExistence type="predicted"/>
<dbReference type="InterPro" id="IPR006162">
    <property type="entry name" value="Ppantetheine_attach_site"/>
</dbReference>
<dbReference type="PROSITE" id="PS00012">
    <property type="entry name" value="PHOSPHOPANTETHEINE"/>
    <property type="match status" value="1"/>
</dbReference>
<evidence type="ECO:0000256" key="1">
    <source>
        <dbReference type="ARBA" id="ARBA00001957"/>
    </source>
</evidence>
<dbReference type="GO" id="GO:0031177">
    <property type="term" value="F:phosphopantetheine binding"/>
    <property type="evidence" value="ECO:0007669"/>
    <property type="project" value="TreeGrafter"/>
</dbReference>
<dbReference type="Gene3D" id="3.30.300.30">
    <property type="match status" value="1"/>
</dbReference>
<comment type="cofactor">
    <cofactor evidence="1">
        <name>pantetheine 4'-phosphate</name>
        <dbReference type="ChEBI" id="CHEBI:47942"/>
    </cofactor>
</comment>
<gene>
    <name evidence="6" type="ORF">EJ913_04920</name>
</gene>
<dbReference type="InterPro" id="IPR010071">
    <property type="entry name" value="AA_adenyl_dom"/>
</dbReference>
<dbReference type="Pfam" id="PF00550">
    <property type="entry name" value="PP-binding"/>
    <property type="match status" value="1"/>
</dbReference>
<dbReference type="Gene3D" id="3.30.559.30">
    <property type="entry name" value="Nonribosomal peptide synthetase, condensation domain"/>
    <property type="match status" value="1"/>
</dbReference>
<evidence type="ECO:0000256" key="3">
    <source>
        <dbReference type="ARBA" id="ARBA00022553"/>
    </source>
</evidence>
<sequence length="1043" mass="111892">MTMRAALSAAGTRPDTVVDRIGELRIRTPHHPAIVDAHGTLELGRLWEAATALAARLARLPGFAPEDRIALLLPRDRSMPVAMLGSLLAGGAFLPLDPSWPADRLAFILADAGCRALVTARGMPEPDWKGPRLDIGADGGEGNDDADGAAGRPWRGPARPGPQTLAYVIYTSGSTGRPKGVLMEHGPLATLVAAVRGVLYRDGGAAYGETLTAPFVFDVVVQQIFSALSGDCSLHILPDRFRHDPEALLAYAARHRIAQINVVVSHLALLLESGLDRAAPWLRRIVTGGEALPLPLVRRLFADPALDRLELVNMYGPAENCVDSTSFVITAELARTLDRVPIGRALPGTRILILDEGGNPLPPGTTGEIALTGDALARGYLNRPDVTARAFRHLPPSGTPDGGCRLYRTGDLGRLGEDGLLEFRGRLDNQIKIAGQRVEIEEIEERLKGIDGVRDAAVLYRRRAHGGRLIAVVAAAEPPDSSRLRTAAARLLPAYMVPGAFIHAGPALPLTHNGKVDREALAAALPPEAEPGGAGNPDAGPRTVAALWAEVLGRADPNPAAGFLALGGDSIAAIRLVAGIRSRFRSDVPLEAVLANITLDALERLVEQGEGHAGLAPAPSGNDHATSSAQQRLWYLSQLPGGGPLYNVPVFRETGPLDPDRVRDTLRRLMARHAALRTALVARDGVLRQVTAEDPPFPFAVDDLSAHADPEAAAAAIAAAESRHPFDLAHAPLFRLRLLRMAADRWRFLLVLHHCQVDGWAISVLLEDFNILYGDPDAPLPDPRAYADFAHWEQTRDANADLEFWRAALSPPPPRIALPSAGVGEAGRGALARRTVAPELRRRVEELALRQAVTPAAVLLSHYAILLNRLTTQTDLCVGMGVANRPYGSFDRCVGCFVNVVPVRVRLAPEATPTDLYDQVGRQMREALSHQSLPLDVMAARFVPGGGPPFNVLFAWQSYEKVAEGRRSPVPVSVGGELERFDHSFGRAKFDLSLYAYPNGDALELVLEYDTAAVAPSHAERWLSALVDLTDRLAPAAMAGHAR</sequence>
<dbReference type="GO" id="GO:0044550">
    <property type="term" value="P:secondary metabolite biosynthetic process"/>
    <property type="evidence" value="ECO:0007669"/>
    <property type="project" value="TreeGrafter"/>
</dbReference>
<dbReference type="InterPro" id="IPR042099">
    <property type="entry name" value="ANL_N_sf"/>
</dbReference>
<dbReference type="EMBL" id="RZIJ01000002">
    <property type="protein sequence ID" value="RUQ75193.1"/>
    <property type="molecule type" value="Genomic_DNA"/>
</dbReference>
<comment type="caution">
    <text evidence="6">The sequence shown here is derived from an EMBL/GenBank/DDBJ whole genome shotgun (WGS) entry which is preliminary data.</text>
</comment>
<dbReference type="PROSITE" id="PS50075">
    <property type="entry name" value="CARRIER"/>
    <property type="match status" value="1"/>
</dbReference>
<dbReference type="PANTHER" id="PTHR45527">
    <property type="entry name" value="NONRIBOSOMAL PEPTIDE SYNTHETASE"/>
    <property type="match status" value="1"/>
</dbReference>
<dbReference type="Pfam" id="PF00668">
    <property type="entry name" value="Condensation"/>
    <property type="match status" value="1"/>
</dbReference>
<dbReference type="InterPro" id="IPR045851">
    <property type="entry name" value="AMP-bd_C_sf"/>
</dbReference>
<dbReference type="Gene3D" id="1.10.1200.10">
    <property type="entry name" value="ACP-like"/>
    <property type="match status" value="1"/>
</dbReference>
<dbReference type="Gene3D" id="3.40.50.12780">
    <property type="entry name" value="N-terminal domain of ligase-like"/>
    <property type="match status" value="1"/>
</dbReference>
<evidence type="ECO:0000313" key="7">
    <source>
        <dbReference type="Proteomes" id="UP000280346"/>
    </source>
</evidence>
<dbReference type="InterPro" id="IPR025110">
    <property type="entry name" value="AMP-bd_C"/>
</dbReference>
<dbReference type="PANTHER" id="PTHR45527:SF1">
    <property type="entry name" value="FATTY ACID SYNTHASE"/>
    <property type="match status" value="1"/>
</dbReference>
<dbReference type="GO" id="GO:0003824">
    <property type="term" value="F:catalytic activity"/>
    <property type="evidence" value="ECO:0007669"/>
    <property type="project" value="InterPro"/>
</dbReference>
<dbReference type="SUPFAM" id="SSF56801">
    <property type="entry name" value="Acetyl-CoA synthetase-like"/>
    <property type="match status" value="1"/>
</dbReference>
<dbReference type="InterPro" id="IPR009081">
    <property type="entry name" value="PP-bd_ACP"/>
</dbReference>
<evidence type="ECO:0000256" key="2">
    <source>
        <dbReference type="ARBA" id="ARBA00022450"/>
    </source>
</evidence>
<dbReference type="InterPro" id="IPR023213">
    <property type="entry name" value="CAT-like_dom_sf"/>
</dbReference>
<dbReference type="InterPro" id="IPR036736">
    <property type="entry name" value="ACP-like_sf"/>
</dbReference>
<keyword evidence="2" id="KW-0596">Phosphopantetheine</keyword>
<dbReference type="Gene3D" id="3.30.559.10">
    <property type="entry name" value="Chloramphenicol acetyltransferase-like domain"/>
    <property type="match status" value="1"/>
</dbReference>
<dbReference type="SUPFAM" id="SSF52777">
    <property type="entry name" value="CoA-dependent acyltransferases"/>
    <property type="match status" value="2"/>
</dbReference>
<keyword evidence="7" id="KW-1185">Reference proteome</keyword>
<evidence type="ECO:0000313" key="6">
    <source>
        <dbReference type="EMBL" id="RUQ75193.1"/>
    </source>
</evidence>
<protein>
    <submittedName>
        <fullName evidence="6">Amino acid adenylation domain-containing protein</fullName>
    </submittedName>
</protein>
<dbReference type="PROSITE" id="PS00455">
    <property type="entry name" value="AMP_BINDING"/>
    <property type="match status" value="1"/>
</dbReference>
<dbReference type="InterPro" id="IPR001242">
    <property type="entry name" value="Condensation_dom"/>
</dbReference>
<name>A0A433JE75_9PROT</name>
<keyword evidence="3" id="KW-0597">Phosphoprotein</keyword>
<feature type="region of interest" description="Disordered" evidence="4">
    <location>
        <begin position="128"/>
        <end position="160"/>
    </location>
</feature>
<dbReference type="GO" id="GO:0005737">
    <property type="term" value="C:cytoplasm"/>
    <property type="evidence" value="ECO:0007669"/>
    <property type="project" value="TreeGrafter"/>
</dbReference>